<dbReference type="Proteomes" id="UP000541610">
    <property type="component" value="Unassembled WGS sequence"/>
</dbReference>
<dbReference type="AlphaFoldDB" id="A0A7J6PFG5"/>
<reference evidence="2 3" key="1">
    <citation type="submission" date="2020-04" db="EMBL/GenBank/DDBJ databases">
        <title>Perkinsus olseni comparative genomics.</title>
        <authorList>
            <person name="Bogema D.R."/>
        </authorList>
    </citation>
    <scope>NUCLEOTIDE SEQUENCE [LARGE SCALE GENOMIC DNA]</scope>
    <source>
        <strain evidence="2">00978-12</strain>
    </source>
</reference>
<feature type="region of interest" description="Disordered" evidence="1">
    <location>
        <begin position="196"/>
        <end position="249"/>
    </location>
</feature>
<evidence type="ECO:0000313" key="3">
    <source>
        <dbReference type="Proteomes" id="UP000541610"/>
    </source>
</evidence>
<evidence type="ECO:0000256" key="1">
    <source>
        <dbReference type="SAM" id="MobiDB-lite"/>
    </source>
</evidence>
<gene>
    <name evidence="2" type="ORF">FOZ60_008074</name>
</gene>
<accession>A0A7J6PFG5</accession>
<feature type="region of interest" description="Disordered" evidence="1">
    <location>
        <begin position="141"/>
        <end position="169"/>
    </location>
</feature>
<dbReference type="EMBL" id="JABANP010000032">
    <property type="protein sequence ID" value="KAF4694496.1"/>
    <property type="molecule type" value="Genomic_DNA"/>
</dbReference>
<organism evidence="2 3">
    <name type="scientific">Perkinsus olseni</name>
    <name type="common">Perkinsus atlanticus</name>
    <dbReference type="NCBI Taxonomy" id="32597"/>
    <lineage>
        <taxon>Eukaryota</taxon>
        <taxon>Sar</taxon>
        <taxon>Alveolata</taxon>
        <taxon>Perkinsozoa</taxon>
        <taxon>Perkinsea</taxon>
        <taxon>Perkinsida</taxon>
        <taxon>Perkinsidae</taxon>
        <taxon>Perkinsus</taxon>
    </lineage>
</organism>
<name>A0A7J6PFG5_PEROL</name>
<comment type="caution">
    <text evidence="2">The sequence shown here is derived from an EMBL/GenBank/DDBJ whole genome shotgun (WGS) entry which is preliminary data.</text>
</comment>
<proteinExistence type="predicted"/>
<protein>
    <submittedName>
        <fullName evidence="2">Uncharacterized protein</fullName>
    </submittedName>
</protein>
<evidence type="ECO:0000313" key="2">
    <source>
        <dbReference type="EMBL" id="KAF4694496.1"/>
    </source>
</evidence>
<sequence length="266" mass="29174">MDDGDLRRLREVVDAEPNSLVKRRYTFGLSNLTSSYNREYLMLMPKYRDRLYGVHVVEKMRGKAGRIEFSVGNRPGQGDGAAEFRGAEPLPFGVIGAERTGAGPIYTNAIESKRRRRWWWENTIHGGQERIISITGITRQQSLRSDGLTGDTPARPRAPPPPQAADEPDAAAGVIGEAGALFLDWAAATLDDTQALDASSSGEGGREIDLTVAGDVSDEGSAVMPEYRLDDPLSQSSTESPEKDPCRRGCCALLPGREWLKRERVN</sequence>